<evidence type="ECO:0000256" key="3">
    <source>
        <dbReference type="ARBA" id="ARBA00023277"/>
    </source>
</evidence>
<keyword evidence="3 5" id="KW-0119">Carbohydrate metabolism</keyword>
<dbReference type="HAMAP" id="MF_01663">
    <property type="entry name" value="L_rham_rotase"/>
    <property type="match status" value="1"/>
</dbReference>
<dbReference type="InterPro" id="IPR011008">
    <property type="entry name" value="Dimeric_a/b-barrel"/>
</dbReference>
<dbReference type="NCBIfam" id="TIGR02625">
    <property type="entry name" value="YiiL_rotase"/>
    <property type="match status" value="1"/>
</dbReference>
<dbReference type="KEGG" id="hhu:AR456_19990"/>
<comment type="caution">
    <text evidence="7">The sequence shown here is derived from an EMBL/GenBank/DDBJ whole genome shotgun (WGS) entry which is preliminary data.</text>
</comment>
<feature type="binding site" evidence="5">
    <location>
        <begin position="76"/>
        <end position="77"/>
    </location>
    <ligand>
        <name>substrate</name>
    </ligand>
</feature>
<feature type="binding site" evidence="5">
    <location>
        <position position="18"/>
    </location>
    <ligand>
        <name>substrate</name>
    </ligand>
</feature>
<evidence type="ECO:0000313" key="8">
    <source>
        <dbReference type="Proteomes" id="UP000019113"/>
    </source>
</evidence>
<organism evidence="7 8">
    <name type="scientific">Halomonas huangheensis</name>
    <dbReference type="NCBI Taxonomy" id="1178482"/>
    <lineage>
        <taxon>Bacteria</taxon>
        <taxon>Pseudomonadati</taxon>
        <taxon>Pseudomonadota</taxon>
        <taxon>Gammaproteobacteria</taxon>
        <taxon>Oceanospirillales</taxon>
        <taxon>Halomonadaceae</taxon>
        <taxon>Halomonas</taxon>
    </lineage>
</organism>
<evidence type="ECO:0000256" key="2">
    <source>
        <dbReference type="ARBA" id="ARBA00023235"/>
    </source>
</evidence>
<dbReference type="GO" id="GO:0062192">
    <property type="term" value="F:L-rhamnose mutarotase activity"/>
    <property type="evidence" value="ECO:0007669"/>
    <property type="project" value="UniProtKB-UniRule"/>
</dbReference>
<protein>
    <recommendedName>
        <fullName evidence="5 6">L-rhamnose mutarotase</fullName>
        <ecNumber evidence="5 6">5.1.3.32</ecNumber>
    </recommendedName>
    <alternativeName>
        <fullName evidence="5">Rhamnose 1-epimerase</fullName>
    </alternativeName>
    <alternativeName>
        <fullName evidence="5">Type-3 mutarotase</fullName>
    </alternativeName>
</protein>
<keyword evidence="4 5" id="KW-0684">Rhamnose metabolism</keyword>
<name>W1N5T1_9GAMM</name>
<dbReference type="PANTHER" id="PTHR34389:SF2">
    <property type="entry name" value="L-RHAMNOSE MUTAROTASE"/>
    <property type="match status" value="1"/>
</dbReference>
<reference evidence="7 8" key="1">
    <citation type="submission" date="2013-08" db="EMBL/GenBank/DDBJ databases">
        <title>draft genome of Halomonas huanghegensis, strain BJGMM-B45T.</title>
        <authorList>
            <person name="Miao C."/>
            <person name="Wan Y."/>
            <person name="Jin W."/>
        </authorList>
    </citation>
    <scope>NUCLEOTIDE SEQUENCE [LARGE SCALE GENOMIC DNA]</scope>
    <source>
        <strain evidence="7 8">BJGMM-B45</strain>
    </source>
</reference>
<dbReference type="InterPro" id="IPR008000">
    <property type="entry name" value="Rham/fucose_mutarotase"/>
</dbReference>
<proteinExistence type="inferred from homology"/>
<dbReference type="SUPFAM" id="SSF54909">
    <property type="entry name" value="Dimeric alpha+beta barrel"/>
    <property type="match status" value="1"/>
</dbReference>
<comment type="catalytic activity">
    <reaction evidence="5">
        <text>alpha-L-rhamnose = beta-L-rhamnose</text>
        <dbReference type="Rhea" id="RHEA:25584"/>
        <dbReference type="ChEBI" id="CHEBI:27586"/>
        <dbReference type="ChEBI" id="CHEBI:27907"/>
        <dbReference type="EC" id="5.1.3.32"/>
    </reaction>
</comment>
<keyword evidence="1 5" id="KW-0963">Cytoplasm</keyword>
<dbReference type="UniPathway" id="UPA00125"/>
<comment type="similarity">
    <text evidence="5">Belongs to the rhamnose mutarotase family.</text>
</comment>
<evidence type="ECO:0000256" key="6">
    <source>
        <dbReference type="NCBIfam" id="TIGR02625"/>
    </source>
</evidence>
<accession>W1N5T1</accession>
<feature type="binding site" evidence="5">
    <location>
        <position position="41"/>
    </location>
    <ligand>
        <name>substrate</name>
    </ligand>
</feature>
<dbReference type="OrthoDB" id="9799608at2"/>
<dbReference type="Pfam" id="PF05336">
    <property type="entry name" value="rhaM"/>
    <property type="match status" value="1"/>
</dbReference>
<dbReference type="EC" id="5.1.3.32" evidence="5 6"/>
<sequence length="117" mass="13638">MPIRAFRMTLHPGQQQEYRRRHDAIWPELDAALREAGIEDYRIFLDPQSHHLFAIMTLTDNHSVDQLPALPIMQRWWDYMADIMDTQTDNSPTEIGLEEVFSLTHEDTSAGENTPCK</sequence>
<dbReference type="eggNOG" id="COG3254">
    <property type="taxonomic scope" value="Bacteria"/>
</dbReference>
<gene>
    <name evidence="5" type="primary">rhaM</name>
    <name evidence="7" type="ORF">BJB45_19830</name>
</gene>
<dbReference type="GO" id="GO:0005737">
    <property type="term" value="C:cytoplasm"/>
    <property type="evidence" value="ECO:0007669"/>
    <property type="project" value="UniProtKB-SubCell"/>
</dbReference>
<keyword evidence="8" id="KW-1185">Reference proteome</keyword>
<evidence type="ECO:0000256" key="4">
    <source>
        <dbReference type="ARBA" id="ARBA00023308"/>
    </source>
</evidence>
<dbReference type="GO" id="GO:0019301">
    <property type="term" value="P:rhamnose catabolic process"/>
    <property type="evidence" value="ECO:0007669"/>
    <property type="project" value="UniProtKB-UniRule"/>
</dbReference>
<evidence type="ECO:0000256" key="1">
    <source>
        <dbReference type="ARBA" id="ARBA00022490"/>
    </source>
</evidence>
<dbReference type="Gene3D" id="3.30.70.100">
    <property type="match status" value="1"/>
</dbReference>
<comment type="pathway">
    <text evidence="5">Carbohydrate metabolism; L-rhamnose metabolism.</text>
</comment>
<dbReference type="InterPro" id="IPR013448">
    <property type="entry name" value="L-rhamnose_mutarotase"/>
</dbReference>
<evidence type="ECO:0000256" key="5">
    <source>
        <dbReference type="HAMAP-Rule" id="MF_01663"/>
    </source>
</evidence>
<dbReference type="RefSeq" id="WP_021819373.1">
    <property type="nucleotide sequence ID" value="NZ_AVBC01000035.1"/>
</dbReference>
<dbReference type="PANTHER" id="PTHR34389">
    <property type="entry name" value="L-RHAMNOSE MUTAROTASE"/>
    <property type="match status" value="1"/>
</dbReference>
<dbReference type="Proteomes" id="UP000019113">
    <property type="component" value="Unassembled WGS sequence"/>
</dbReference>
<comment type="subunit">
    <text evidence="5">Homodimer.</text>
</comment>
<feature type="active site" description="Proton donor" evidence="5">
    <location>
        <position position="22"/>
    </location>
</feature>
<comment type="function">
    <text evidence="5">Involved in the anomeric conversion of L-rhamnose.</text>
</comment>
<dbReference type="PATRIC" id="fig|1178482.3.peg.2421"/>
<dbReference type="STRING" id="1178482.AR456_19990"/>
<dbReference type="EMBL" id="AVBC01000035">
    <property type="protein sequence ID" value="ERL50849.1"/>
    <property type="molecule type" value="Genomic_DNA"/>
</dbReference>
<keyword evidence="2 5" id="KW-0413">Isomerase</keyword>
<evidence type="ECO:0000313" key="7">
    <source>
        <dbReference type="EMBL" id="ERL50849.1"/>
    </source>
</evidence>
<comment type="subcellular location">
    <subcellularLocation>
        <location evidence="5">Cytoplasm</location>
    </subcellularLocation>
</comment>
<dbReference type="AlphaFoldDB" id="W1N5T1"/>